<sequence>MFRVTLKLPVETPNHPFTAPTTMKFIQPFLKIVSYQGLVDKVSAFYTKNLAQPWQMMFKIFNHCLTSRTSGIDQTKINILHIFHAVINRVHRLEEDYHSIKDDILLVSVYAIGNVIVKGMLILDDLPTNDIHETKEYKDYVKEFFGLDVPTIQPQLIESTQGENRTPRATMTPNPKDVQKKPSSTAIPPPSDDKERDDIAEATLLSLALHKTDSGTRLEPVSHKENPKIDNDDDDNDDHDDHALVRTRVMGSSNVRNEKIQTPILSLPRSSRTNLSLNKTISQESTANVSHTPATTSQDRSKSKHISNKYKHIPRSIKRICRHQGFMMKQMEKKYVTNREF</sequence>
<gene>
    <name evidence="2" type="ORF">Tco_0927002</name>
</gene>
<reference evidence="2" key="1">
    <citation type="journal article" date="2022" name="Int. J. Mol. Sci.">
        <title>Draft Genome of Tanacetum Coccineum: Genomic Comparison of Closely Related Tanacetum-Family Plants.</title>
        <authorList>
            <person name="Yamashiro T."/>
            <person name="Shiraishi A."/>
            <person name="Nakayama K."/>
            <person name="Satake H."/>
        </authorList>
    </citation>
    <scope>NUCLEOTIDE SEQUENCE</scope>
</reference>
<reference evidence="2" key="2">
    <citation type="submission" date="2022-01" db="EMBL/GenBank/DDBJ databases">
        <authorList>
            <person name="Yamashiro T."/>
            <person name="Shiraishi A."/>
            <person name="Satake H."/>
            <person name="Nakayama K."/>
        </authorList>
    </citation>
    <scope>NUCLEOTIDE SEQUENCE</scope>
</reference>
<dbReference type="Proteomes" id="UP001151760">
    <property type="component" value="Unassembled WGS sequence"/>
</dbReference>
<keyword evidence="3" id="KW-1185">Reference proteome</keyword>
<feature type="region of interest" description="Disordered" evidence="1">
    <location>
        <begin position="157"/>
        <end position="195"/>
    </location>
</feature>
<feature type="region of interest" description="Disordered" evidence="1">
    <location>
        <begin position="211"/>
        <end position="241"/>
    </location>
</feature>
<accession>A0ABQ5DE55</accession>
<proteinExistence type="predicted"/>
<feature type="compositionally biased region" description="Polar residues" evidence="1">
    <location>
        <begin position="157"/>
        <end position="173"/>
    </location>
</feature>
<protein>
    <submittedName>
        <fullName evidence="2">Uncharacterized protein</fullName>
    </submittedName>
</protein>
<name>A0ABQ5DE55_9ASTR</name>
<organism evidence="2 3">
    <name type="scientific">Tanacetum coccineum</name>
    <dbReference type="NCBI Taxonomy" id="301880"/>
    <lineage>
        <taxon>Eukaryota</taxon>
        <taxon>Viridiplantae</taxon>
        <taxon>Streptophyta</taxon>
        <taxon>Embryophyta</taxon>
        <taxon>Tracheophyta</taxon>
        <taxon>Spermatophyta</taxon>
        <taxon>Magnoliopsida</taxon>
        <taxon>eudicotyledons</taxon>
        <taxon>Gunneridae</taxon>
        <taxon>Pentapetalae</taxon>
        <taxon>asterids</taxon>
        <taxon>campanulids</taxon>
        <taxon>Asterales</taxon>
        <taxon>Asteraceae</taxon>
        <taxon>Asteroideae</taxon>
        <taxon>Anthemideae</taxon>
        <taxon>Anthemidinae</taxon>
        <taxon>Tanacetum</taxon>
    </lineage>
</organism>
<feature type="region of interest" description="Disordered" evidence="1">
    <location>
        <begin position="280"/>
        <end position="309"/>
    </location>
</feature>
<feature type="compositionally biased region" description="Basic and acidic residues" evidence="1">
    <location>
        <begin position="211"/>
        <end position="230"/>
    </location>
</feature>
<evidence type="ECO:0000313" key="2">
    <source>
        <dbReference type="EMBL" id="GJT36583.1"/>
    </source>
</evidence>
<evidence type="ECO:0000313" key="3">
    <source>
        <dbReference type="Proteomes" id="UP001151760"/>
    </source>
</evidence>
<comment type="caution">
    <text evidence="2">The sequence shown here is derived from an EMBL/GenBank/DDBJ whole genome shotgun (WGS) entry which is preliminary data.</text>
</comment>
<evidence type="ECO:0000256" key="1">
    <source>
        <dbReference type="SAM" id="MobiDB-lite"/>
    </source>
</evidence>
<dbReference type="EMBL" id="BQNB010015150">
    <property type="protein sequence ID" value="GJT36583.1"/>
    <property type="molecule type" value="Genomic_DNA"/>
</dbReference>
<feature type="compositionally biased region" description="Polar residues" evidence="1">
    <location>
        <begin position="280"/>
        <end position="298"/>
    </location>
</feature>